<dbReference type="GO" id="GO:0120159">
    <property type="term" value="F:rRNA pseudouridine synthase activity"/>
    <property type="evidence" value="ECO:0007669"/>
    <property type="project" value="UniProtKB-ARBA"/>
</dbReference>
<dbReference type="OrthoDB" id="9807213at2"/>
<sequence>MEEKQAGIRINKYLSEAGVCSRRAADREIEKGNVWIDGRKAVTGDRILPGMKVTFCGKEVSPEDEEILIAFHKPVGIVCTAEKREKNNIIDYIGYPKRIYPVGRLDKDSEGLILLTNQGELVNKMMRAGNYHEKEYVVTVNKDITGDFLNQMRNGLYLEELDVHTRPCKVKKVSARTFQIILTQGYNRQIRRMCEACGYRVRKLVRTRIMNILLGDLEVGTYRDLTREELQELKKLTAHSYSAPKSGKKGTARK</sequence>
<dbReference type="PROSITE" id="PS01149">
    <property type="entry name" value="PSI_RSU"/>
    <property type="match status" value="1"/>
</dbReference>
<dbReference type="EMBL" id="JRFU01000003">
    <property type="protein sequence ID" value="PWE88075.1"/>
    <property type="molecule type" value="Genomic_DNA"/>
</dbReference>
<evidence type="ECO:0000313" key="6">
    <source>
        <dbReference type="EMBL" id="PWE88075.1"/>
    </source>
</evidence>
<gene>
    <name evidence="6" type="ORF">LG34_00215</name>
</gene>
<feature type="domain" description="RNA-binding S4" evidence="5">
    <location>
        <begin position="8"/>
        <end position="68"/>
    </location>
</feature>
<dbReference type="Gene3D" id="3.30.70.1560">
    <property type="entry name" value="Alpha-L RNA-binding motif"/>
    <property type="match status" value="1"/>
</dbReference>
<comment type="caution">
    <text evidence="6">The sequence shown here is derived from an EMBL/GenBank/DDBJ whole genome shotgun (WGS) entry which is preliminary data.</text>
</comment>
<dbReference type="InterPro" id="IPR036986">
    <property type="entry name" value="S4_RNA-bd_sf"/>
</dbReference>
<evidence type="ECO:0000256" key="2">
    <source>
        <dbReference type="ARBA" id="ARBA00023235"/>
    </source>
</evidence>
<dbReference type="FunFam" id="3.30.70.1560:FF:000002">
    <property type="entry name" value="Pseudouridine synthase"/>
    <property type="match status" value="1"/>
</dbReference>
<keyword evidence="2 4" id="KW-0413">Isomerase</keyword>
<dbReference type="EC" id="5.4.99.-" evidence="4"/>
<keyword evidence="7" id="KW-1185">Reference proteome</keyword>
<dbReference type="InterPro" id="IPR000748">
    <property type="entry name" value="PsdUridine_synth_RsuA/RluB/E/F"/>
</dbReference>
<organism evidence="6 7">
    <name type="scientific">Eubacterium ramulus</name>
    <dbReference type="NCBI Taxonomy" id="39490"/>
    <lineage>
        <taxon>Bacteria</taxon>
        <taxon>Bacillati</taxon>
        <taxon>Bacillota</taxon>
        <taxon>Clostridia</taxon>
        <taxon>Eubacteriales</taxon>
        <taxon>Eubacteriaceae</taxon>
        <taxon>Eubacterium</taxon>
    </lineage>
</organism>
<accession>A0A2V1JX60</accession>
<dbReference type="AlphaFoldDB" id="A0A2V1JX60"/>
<dbReference type="Pfam" id="PF01479">
    <property type="entry name" value="S4"/>
    <property type="match status" value="1"/>
</dbReference>
<dbReference type="Proteomes" id="UP000245288">
    <property type="component" value="Unassembled WGS sequence"/>
</dbReference>
<dbReference type="Pfam" id="PF00849">
    <property type="entry name" value="PseudoU_synth_2"/>
    <property type="match status" value="1"/>
</dbReference>
<dbReference type="InterPro" id="IPR006145">
    <property type="entry name" value="PsdUridine_synth_RsuA/RluA"/>
</dbReference>
<evidence type="ECO:0000256" key="4">
    <source>
        <dbReference type="RuleBase" id="RU003887"/>
    </source>
</evidence>
<dbReference type="InterPro" id="IPR020103">
    <property type="entry name" value="PsdUridine_synth_cat_dom_sf"/>
</dbReference>
<dbReference type="PROSITE" id="PS50889">
    <property type="entry name" value="S4"/>
    <property type="match status" value="1"/>
</dbReference>
<dbReference type="SMART" id="SM00363">
    <property type="entry name" value="S4"/>
    <property type="match status" value="1"/>
</dbReference>
<dbReference type="InterPro" id="IPR018496">
    <property type="entry name" value="PsdUridine_synth_RsuA/RluB_CS"/>
</dbReference>
<evidence type="ECO:0000256" key="3">
    <source>
        <dbReference type="PROSITE-ProRule" id="PRU00182"/>
    </source>
</evidence>
<name>A0A2V1JX60_EUBRA</name>
<dbReference type="SUPFAM" id="SSF55120">
    <property type="entry name" value="Pseudouridine synthase"/>
    <property type="match status" value="1"/>
</dbReference>
<dbReference type="CDD" id="cd02554">
    <property type="entry name" value="PseudoU_synth_RluF"/>
    <property type="match status" value="1"/>
</dbReference>
<dbReference type="InterPro" id="IPR002942">
    <property type="entry name" value="S4_RNA-bd"/>
</dbReference>
<dbReference type="Gene3D" id="3.30.70.580">
    <property type="entry name" value="Pseudouridine synthase I, catalytic domain, N-terminal subdomain"/>
    <property type="match status" value="1"/>
</dbReference>
<dbReference type="PANTHER" id="PTHR47683:SF2">
    <property type="entry name" value="RNA-BINDING S4 DOMAIN-CONTAINING PROTEIN"/>
    <property type="match status" value="1"/>
</dbReference>
<dbReference type="SUPFAM" id="SSF55174">
    <property type="entry name" value="Alpha-L RNA-binding motif"/>
    <property type="match status" value="1"/>
</dbReference>
<evidence type="ECO:0000256" key="1">
    <source>
        <dbReference type="ARBA" id="ARBA00008348"/>
    </source>
</evidence>
<dbReference type="GO" id="GO:0003723">
    <property type="term" value="F:RNA binding"/>
    <property type="evidence" value="ECO:0007669"/>
    <property type="project" value="UniProtKB-KW"/>
</dbReference>
<protein>
    <recommendedName>
        <fullName evidence="4">Pseudouridine synthase</fullName>
        <ecNumber evidence="4">5.4.99.-</ecNumber>
    </recommendedName>
</protein>
<dbReference type="PANTHER" id="PTHR47683">
    <property type="entry name" value="PSEUDOURIDINE SYNTHASE FAMILY PROTEIN-RELATED"/>
    <property type="match status" value="1"/>
</dbReference>
<keyword evidence="3" id="KW-0694">RNA-binding</keyword>
<dbReference type="InterPro" id="IPR042092">
    <property type="entry name" value="PsdUridine_s_RsuA/RluB/E/F_cat"/>
</dbReference>
<comment type="similarity">
    <text evidence="1 4">Belongs to the pseudouridine synthase RsuA family.</text>
</comment>
<dbReference type="InterPro" id="IPR020094">
    <property type="entry name" value="TruA/RsuA/RluB/E/F_N"/>
</dbReference>
<dbReference type="CDD" id="cd00165">
    <property type="entry name" value="S4"/>
    <property type="match status" value="1"/>
</dbReference>
<dbReference type="RefSeq" id="WP_109214333.1">
    <property type="nucleotide sequence ID" value="NZ_CABMEW010000003.1"/>
</dbReference>
<dbReference type="NCBIfam" id="TIGR00093">
    <property type="entry name" value="pseudouridine synthase"/>
    <property type="match status" value="1"/>
</dbReference>
<dbReference type="InterPro" id="IPR050343">
    <property type="entry name" value="RsuA_PseudoU_synthase"/>
</dbReference>
<evidence type="ECO:0000259" key="5">
    <source>
        <dbReference type="SMART" id="SM00363"/>
    </source>
</evidence>
<proteinExistence type="inferred from homology"/>
<dbReference type="Gene3D" id="3.10.290.10">
    <property type="entry name" value="RNA-binding S4 domain"/>
    <property type="match status" value="1"/>
</dbReference>
<dbReference type="GO" id="GO:0000455">
    <property type="term" value="P:enzyme-directed rRNA pseudouridine synthesis"/>
    <property type="evidence" value="ECO:0007669"/>
    <property type="project" value="UniProtKB-ARBA"/>
</dbReference>
<evidence type="ECO:0000313" key="7">
    <source>
        <dbReference type="Proteomes" id="UP000245288"/>
    </source>
</evidence>
<reference evidence="6 7" key="1">
    <citation type="submission" date="2014-09" db="EMBL/GenBank/DDBJ databases">
        <title>Butyrate-producing bacteria isolated from human gut.</title>
        <authorList>
            <person name="Zhang Q."/>
            <person name="Zhao L."/>
        </authorList>
    </citation>
    <scope>NUCLEOTIDE SEQUENCE [LARGE SCALE GENOMIC DNA]</scope>
    <source>
        <strain evidence="6 7">21</strain>
    </source>
</reference>